<comment type="similarity">
    <text evidence="6">Belongs to the TVP38/TMEM64 family.</text>
</comment>
<organism evidence="8 9">
    <name type="scientific">Symplocastrum torsivum CPER-KK1</name>
    <dbReference type="NCBI Taxonomy" id="450513"/>
    <lineage>
        <taxon>Bacteria</taxon>
        <taxon>Bacillati</taxon>
        <taxon>Cyanobacteriota</taxon>
        <taxon>Cyanophyceae</taxon>
        <taxon>Oscillatoriophycideae</taxon>
        <taxon>Oscillatoriales</taxon>
        <taxon>Microcoleaceae</taxon>
        <taxon>Symplocastrum</taxon>
    </lineage>
</organism>
<feature type="transmembrane region" description="Helical" evidence="6">
    <location>
        <begin position="201"/>
        <end position="220"/>
    </location>
</feature>
<feature type="transmembrane region" description="Helical" evidence="6">
    <location>
        <begin position="12"/>
        <end position="32"/>
    </location>
</feature>
<keyword evidence="3 6" id="KW-0812">Transmembrane</keyword>
<dbReference type="EMBL" id="JAHHIF010000051">
    <property type="protein sequence ID" value="MBW4547944.1"/>
    <property type="molecule type" value="Genomic_DNA"/>
</dbReference>
<feature type="transmembrane region" description="Helical" evidence="6">
    <location>
        <begin position="53"/>
        <end position="75"/>
    </location>
</feature>
<evidence type="ECO:0000313" key="8">
    <source>
        <dbReference type="EMBL" id="MBW4547944.1"/>
    </source>
</evidence>
<feature type="transmembrane region" description="Helical" evidence="6">
    <location>
        <begin position="81"/>
        <end position="103"/>
    </location>
</feature>
<dbReference type="InterPro" id="IPR015414">
    <property type="entry name" value="TMEM64"/>
</dbReference>
<evidence type="ECO:0000256" key="4">
    <source>
        <dbReference type="ARBA" id="ARBA00022989"/>
    </source>
</evidence>
<evidence type="ECO:0000256" key="1">
    <source>
        <dbReference type="ARBA" id="ARBA00004651"/>
    </source>
</evidence>
<keyword evidence="2 6" id="KW-1003">Cell membrane</keyword>
<accession>A0A951PS97</accession>
<protein>
    <recommendedName>
        <fullName evidence="6">TVP38/TMEM64 family membrane protein</fullName>
    </recommendedName>
</protein>
<name>A0A951PS97_9CYAN</name>
<comment type="caution">
    <text evidence="8">The sequence shown here is derived from an EMBL/GenBank/DDBJ whole genome shotgun (WGS) entry which is preliminary data.</text>
</comment>
<evidence type="ECO:0000256" key="5">
    <source>
        <dbReference type="ARBA" id="ARBA00023136"/>
    </source>
</evidence>
<reference evidence="8" key="1">
    <citation type="submission" date="2021-05" db="EMBL/GenBank/DDBJ databases">
        <authorList>
            <person name="Pietrasiak N."/>
            <person name="Ward R."/>
            <person name="Stajich J.E."/>
            <person name="Kurbessoian T."/>
        </authorList>
    </citation>
    <scope>NUCLEOTIDE SEQUENCE</scope>
    <source>
        <strain evidence="8">CPER-KK1</strain>
    </source>
</reference>
<dbReference type="Pfam" id="PF09335">
    <property type="entry name" value="VTT_dom"/>
    <property type="match status" value="1"/>
</dbReference>
<dbReference type="PANTHER" id="PTHR12677:SF59">
    <property type="entry name" value="GOLGI APPARATUS MEMBRANE PROTEIN TVP38-RELATED"/>
    <property type="match status" value="1"/>
</dbReference>
<dbReference type="GO" id="GO:0005886">
    <property type="term" value="C:plasma membrane"/>
    <property type="evidence" value="ECO:0007669"/>
    <property type="project" value="UniProtKB-SubCell"/>
</dbReference>
<dbReference type="InterPro" id="IPR032816">
    <property type="entry name" value="VTT_dom"/>
</dbReference>
<gene>
    <name evidence="8" type="ORF">KME25_26405</name>
</gene>
<proteinExistence type="inferred from homology"/>
<evidence type="ECO:0000256" key="2">
    <source>
        <dbReference type="ARBA" id="ARBA00022475"/>
    </source>
</evidence>
<reference evidence="8" key="2">
    <citation type="journal article" date="2022" name="Microbiol. Resour. Announc.">
        <title>Metagenome Sequencing to Explore Phylogenomics of Terrestrial Cyanobacteria.</title>
        <authorList>
            <person name="Ward R.D."/>
            <person name="Stajich J.E."/>
            <person name="Johansen J.R."/>
            <person name="Huntemann M."/>
            <person name="Clum A."/>
            <person name="Foster B."/>
            <person name="Foster B."/>
            <person name="Roux S."/>
            <person name="Palaniappan K."/>
            <person name="Varghese N."/>
            <person name="Mukherjee S."/>
            <person name="Reddy T.B.K."/>
            <person name="Daum C."/>
            <person name="Copeland A."/>
            <person name="Chen I.A."/>
            <person name="Ivanova N.N."/>
            <person name="Kyrpides N.C."/>
            <person name="Shapiro N."/>
            <person name="Eloe-Fadrosh E.A."/>
            <person name="Pietrasiak N."/>
        </authorList>
    </citation>
    <scope>NUCLEOTIDE SEQUENCE</scope>
    <source>
        <strain evidence="8">CPER-KK1</strain>
    </source>
</reference>
<dbReference type="Proteomes" id="UP000753908">
    <property type="component" value="Unassembled WGS sequence"/>
</dbReference>
<feature type="domain" description="VTT" evidence="7">
    <location>
        <begin position="66"/>
        <end position="184"/>
    </location>
</feature>
<dbReference type="AlphaFoldDB" id="A0A951PS97"/>
<feature type="transmembrane region" description="Helical" evidence="6">
    <location>
        <begin position="161"/>
        <end position="181"/>
    </location>
</feature>
<keyword evidence="4 6" id="KW-1133">Transmembrane helix</keyword>
<comment type="subcellular location">
    <subcellularLocation>
        <location evidence="1 6">Cell membrane</location>
        <topology evidence="1 6">Multi-pass membrane protein</topology>
    </subcellularLocation>
</comment>
<sequence length="241" mass="26353">MNRDFLAKKKVWLLLAVIGIAIAIAAFSLLPLQDWLTHIKHWLVSLGPWAKPAFILIYIITTVVGLPAAVLFLAAGTLFGFLKGVVVVSIADILGTTLCYLLGRTVARKPLKKWIAKRPQFTELDKAVGRKGWKIVFLTRLSPIVPSNILNYGFSLTKINFWHYFFFSWLGMLPVIALYVYLGSAGANLASGGNTPGKMALQIFGLCATVGAVTYTTKLAKKTLSPAPASSEDKQKDISNQ</sequence>
<evidence type="ECO:0000259" key="7">
    <source>
        <dbReference type="Pfam" id="PF09335"/>
    </source>
</evidence>
<dbReference type="PANTHER" id="PTHR12677">
    <property type="entry name" value="GOLGI APPARATUS MEMBRANE PROTEIN TVP38-RELATED"/>
    <property type="match status" value="1"/>
</dbReference>
<evidence type="ECO:0000313" key="9">
    <source>
        <dbReference type="Proteomes" id="UP000753908"/>
    </source>
</evidence>
<keyword evidence="5 6" id="KW-0472">Membrane</keyword>
<evidence type="ECO:0000256" key="6">
    <source>
        <dbReference type="RuleBase" id="RU366058"/>
    </source>
</evidence>
<evidence type="ECO:0000256" key="3">
    <source>
        <dbReference type="ARBA" id="ARBA00022692"/>
    </source>
</evidence>